<accession>A0A3N4HLF6</accession>
<protein>
    <submittedName>
        <fullName evidence="2">Uncharacterized protein</fullName>
    </submittedName>
</protein>
<evidence type="ECO:0000313" key="2">
    <source>
        <dbReference type="EMBL" id="RPA72690.1"/>
    </source>
</evidence>
<name>A0A3N4HLF6_ASCIM</name>
<evidence type="ECO:0000256" key="1">
    <source>
        <dbReference type="SAM" id="MobiDB-lite"/>
    </source>
</evidence>
<organism evidence="2 3">
    <name type="scientific">Ascobolus immersus RN42</name>
    <dbReference type="NCBI Taxonomy" id="1160509"/>
    <lineage>
        <taxon>Eukaryota</taxon>
        <taxon>Fungi</taxon>
        <taxon>Dikarya</taxon>
        <taxon>Ascomycota</taxon>
        <taxon>Pezizomycotina</taxon>
        <taxon>Pezizomycetes</taxon>
        <taxon>Pezizales</taxon>
        <taxon>Ascobolaceae</taxon>
        <taxon>Ascobolus</taxon>
    </lineage>
</organism>
<dbReference type="AlphaFoldDB" id="A0A3N4HLF6"/>
<proteinExistence type="predicted"/>
<dbReference type="Proteomes" id="UP000275078">
    <property type="component" value="Unassembled WGS sequence"/>
</dbReference>
<dbReference type="EMBL" id="ML119851">
    <property type="protein sequence ID" value="RPA72690.1"/>
    <property type="molecule type" value="Genomic_DNA"/>
</dbReference>
<sequence>MPPTRRKRNNRCDRCNAATSTPADPPFEPEILRMVDYRTGQLISLERSSISLAMYLTMVESNKFRFKDIGYEMRRVKERSKFSDLNLRLLASNQRAKKGTKPYEEVSAQDPRETLEGKTIIPLEMAFRLATPPSWAKGVMDEVFGRMKYWDDPQRFAPDFLSKVRKSEGRLGVLMDPDMREVEKMGEPARLK</sequence>
<evidence type="ECO:0000313" key="3">
    <source>
        <dbReference type="Proteomes" id="UP000275078"/>
    </source>
</evidence>
<keyword evidence="3" id="KW-1185">Reference proteome</keyword>
<feature type="region of interest" description="Disordered" evidence="1">
    <location>
        <begin position="1"/>
        <end position="27"/>
    </location>
</feature>
<reference evidence="2 3" key="1">
    <citation type="journal article" date="2018" name="Nat. Ecol. Evol.">
        <title>Pezizomycetes genomes reveal the molecular basis of ectomycorrhizal truffle lifestyle.</title>
        <authorList>
            <person name="Murat C."/>
            <person name="Payen T."/>
            <person name="Noel B."/>
            <person name="Kuo A."/>
            <person name="Morin E."/>
            <person name="Chen J."/>
            <person name="Kohler A."/>
            <person name="Krizsan K."/>
            <person name="Balestrini R."/>
            <person name="Da Silva C."/>
            <person name="Montanini B."/>
            <person name="Hainaut M."/>
            <person name="Levati E."/>
            <person name="Barry K.W."/>
            <person name="Belfiori B."/>
            <person name="Cichocki N."/>
            <person name="Clum A."/>
            <person name="Dockter R.B."/>
            <person name="Fauchery L."/>
            <person name="Guy J."/>
            <person name="Iotti M."/>
            <person name="Le Tacon F."/>
            <person name="Lindquist E.A."/>
            <person name="Lipzen A."/>
            <person name="Malagnac F."/>
            <person name="Mello A."/>
            <person name="Molinier V."/>
            <person name="Miyauchi S."/>
            <person name="Poulain J."/>
            <person name="Riccioni C."/>
            <person name="Rubini A."/>
            <person name="Sitrit Y."/>
            <person name="Splivallo R."/>
            <person name="Traeger S."/>
            <person name="Wang M."/>
            <person name="Zifcakova L."/>
            <person name="Wipf D."/>
            <person name="Zambonelli A."/>
            <person name="Paolocci F."/>
            <person name="Nowrousian M."/>
            <person name="Ottonello S."/>
            <person name="Baldrian P."/>
            <person name="Spatafora J.W."/>
            <person name="Henrissat B."/>
            <person name="Nagy L.G."/>
            <person name="Aury J.M."/>
            <person name="Wincker P."/>
            <person name="Grigoriev I.V."/>
            <person name="Bonfante P."/>
            <person name="Martin F.M."/>
        </authorList>
    </citation>
    <scope>NUCLEOTIDE SEQUENCE [LARGE SCALE GENOMIC DNA]</scope>
    <source>
        <strain evidence="2 3">RN42</strain>
    </source>
</reference>
<gene>
    <name evidence="2" type="ORF">BJ508DRAFT_419365</name>
</gene>